<proteinExistence type="predicted"/>
<evidence type="ECO:0000313" key="1">
    <source>
        <dbReference type="EMBL" id="QBK86495.1"/>
    </source>
</evidence>
<organism evidence="1">
    <name type="scientific">Marseillevirus LCMAC102</name>
    <dbReference type="NCBI Taxonomy" id="2506603"/>
    <lineage>
        <taxon>Viruses</taxon>
        <taxon>Varidnaviria</taxon>
        <taxon>Bamfordvirae</taxon>
        <taxon>Nucleocytoviricota</taxon>
        <taxon>Megaviricetes</taxon>
        <taxon>Pimascovirales</taxon>
        <taxon>Pimascovirales incertae sedis</taxon>
        <taxon>Marseilleviridae</taxon>
    </lineage>
</organism>
<reference evidence="1" key="1">
    <citation type="journal article" date="2019" name="MBio">
        <title>Virus Genomes from Deep Sea Sediments Expand the Ocean Megavirome and Support Independent Origins of Viral Gigantism.</title>
        <authorList>
            <person name="Backstrom D."/>
            <person name="Yutin N."/>
            <person name="Jorgensen S.L."/>
            <person name="Dharamshi J."/>
            <person name="Homa F."/>
            <person name="Zaremba-Niedwiedzka K."/>
            <person name="Spang A."/>
            <person name="Wolf Y.I."/>
            <person name="Koonin E.V."/>
            <person name="Ettema T.J."/>
        </authorList>
    </citation>
    <scope>NUCLEOTIDE SEQUENCE</scope>
</reference>
<dbReference type="EMBL" id="MK500334">
    <property type="protein sequence ID" value="QBK86495.1"/>
    <property type="molecule type" value="Genomic_DNA"/>
</dbReference>
<gene>
    <name evidence="1" type="ORF">LCMAC102_02900</name>
</gene>
<sequence length="110" mass="13101">MAYYIVNPDTQEITRHVADDAIFDKLVKMDHRHLDWGRVMIYFWKADREKEKMWTLTEEPTEEGGWDIIMDFYGTCYITGAMCKNLGEEKYTLRDIPLNENSLRDIISFP</sequence>
<name>A0A481YUP0_9VIRU</name>
<protein>
    <submittedName>
        <fullName evidence="1">Uncharacterized protein</fullName>
    </submittedName>
</protein>
<accession>A0A481YUP0</accession>